<dbReference type="PANTHER" id="PTHR44207:SF2">
    <property type="entry name" value="REPEAT PROTEIN, PUTATIVE-RELATED"/>
    <property type="match status" value="1"/>
</dbReference>
<dbReference type="PANTHER" id="PTHR44207">
    <property type="entry name" value="SURFACE ANTIGEN BSPA-LIKE-RELATED"/>
    <property type="match status" value="1"/>
</dbReference>
<organism evidence="3 4">
    <name type="scientific">Moumouvirus australiensis</name>
    <dbReference type="NCBI Taxonomy" id="2109587"/>
    <lineage>
        <taxon>Viruses</taxon>
        <taxon>Varidnaviria</taxon>
        <taxon>Bamfordvirae</taxon>
        <taxon>Nucleocytoviricota</taxon>
        <taxon>Megaviricetes</taxon>
        <taxon>Imitervirales</taxon>
        <taxon>Mimiviridae</taxon>
        <taxon>Megamimivirinae</taxon>
        <taxon>Moumouvirus</taxon>
        <taxon>Moumouvirus australiense</taxon>
    </lineage>
</organism>
<keyword evidence="1" id="KW-0677">Repeat</keyword>
<accession>A0A2P1ELQ4</accession>
<dbReference type="Gene3D" id="1.25.40.20">
    <property type="entry name" value="Ankyrin repeat-containing domain"/>
    <property type="match status" value="2"/>
</dbReference>
<dbReference type="InterPro" id="IPR036770">
    <property type="entry name" value="Ankyrin_rpt-contain_sf"/>
</dbReference>
<dbReference type="Pfam" id="PF12796">
    <property type="entry name" value="Ank_2"/>
    <property type="match status" value="2"/>
</dbReference>
<keyword evidence="4" id="KW-1185">Reference proteome</keyword>
<keyword evidence="2" id="KW-0040">ANK repeat</keyword>
<dbReference type="SMART" id="SM00248">
    <property type="entry name" value="ANK"/>
    <property type="match status" value="5"/>
</dbReference>
<dbReference type="Proteomes" id="UP000289600">
    <property type="component" value="Segment"/>
</dbReference>
<evidence type="ECO:0000256" key="1">
    <source>
        <dbReference type="ARBA" id="ARBA00022737"/>
    </source>
</evidence>
<dbReference type="EMBL" id="MG807320">
    <property type="protein sequence ID" value="AVL94813.1"/>
    <property type="molecule type" value="Genomic_DNA"/>
</dbReference>
<proteinExistence type="predicted"/>
<dbReference type="PROSITE" id="PS50088">
    <property type="entry name" value="ANK_REPEAT"/>
    <property type="match status" value="1"/>
</dbReference>
<gene>
    <name evidence="3" type="ORF">mc_427</name>
</gene>
<evidence type="ECO:0000256" key="2">
    <source>
        <dbReference type="ARBA" id="ARBA00023043"/>
    </source>
</evidence>
<sequence length="381" mass="44459">MSSTLYFKLTNKNEYHHDYQYDDGLNTLEGNFNDNPNDLFGTGRFYFSSRENICKYLNSESFFLREVFLPDNDPDFKMINYETYFGANKIILGKKYSLYDVDTLKYMLLNKINIRAGNDVLIKWYCQKGQIDCIDFLLSQNIPVNIEDNSLIQIASFYKHLELVKFLVIKGADPKCNNDRCVRWAAENGDVGMVKYLISIGCDPFVNNHCLIQLAAKCGHLELVKWLYEYGLDLKSRNNLAIRWAAKYGHKNVVQYLLQIDTYDNTDLVKAIRWSYENNQYQIIELLIPICSHTKYLSDKSRRLNKNDTGKKVLKIQSSYLLNLGPDYDFMNKIYTLKTINILQSDNRFGPLIIYTLVDLNGCIYKTCTHHSSGWIIFEEI</sequence>
<reference evidence="4" key="1">
    <citation type="submission" date="2018-01" db="EMBL/GenBank/DDBJ databases">
        <title>Testimony of 'menage a trois' revealed by the proteome of Megavirus virophage.</title>
        <authorList>
            <person name="Jeudy S."/>
            <person name="Bertaux L."/>
            <person name="Alempic J.-M."/>
            <person name="Lartigue A."/>
            <person name="Legendre M."/>
            <person name="Philippe N."/>
            <person name="Beucher L."/>
            <person name="Biondi E."/>
            <person name="Juul S."/>
            <person name="Turner D."/>
            <person name="Coute Y."/>
            <person name="Claverie J.-M."/>
            <person name="Abergel C."/>
        </authorList>
    </citation>
    <scope>NUCLEOTIDE SEQUENCE [LARGE SCALE GENOMIC DNA]</scope>
</reference>
<evidence type="ECO:0000313" key="4">
    <source>
        <dbReference type="Proteomes" id="UP000289600"/>
    </source>
</evidence>
<evidence type="ECO:0000313" key="3">
    <source>
        <dbReference type="EMBL" id="AVL94813.1"/>
    </source>
</evidence>
<dbReference type="SUPFAM" id="SSF48403">
    <property type="entry name" value="Ankyrin repeat"/>
    <property type="match status" value="1"/>
</dbReference>
<protein>
    <submittedName>
        <fullName evidence="3">Ankyrin repeat protein</fullName>
    </submittedName>
</protein>
<dbReference type="InterPro" id="IPR002110">
    <property type="entry name" value="Ankyrin_rpt"/>
</dbReference>
<name>A0A2P1ELQ4_9VIRU</name>